<comment type="caution">
    <text evidence="2">The sequence shown here is derived from an EMBL/GenBank/DDBJ whole genome shotgun (WGS) entry which is preliminary data.</text>
</comment>
<proteinExistence type="predicted"/>
<dbReference type="RefSeq" id="WP_123204952.1">
    <property type="nucleotide sequence ID" value="NZ_RBEE01000009.1"/>
</dbReference>
<name>A0A3N0BZ50_9SPHI</name>
<feature type="transmembrane region" description="Helical" evidence="1">
    <location>
        <begin position="53"/>
        <end position="71"/>
    </location>
</feature>
<gene>
    <name evidence="2" type="ORF">D7004_05930</name>
</gene>
<reference evidence="2 3" key="1">
    <citation type="submission" date="2018-10" db="EMBL/GenBank/DDBJ databases">
        <title>Genome sequencing of Pedobacter jejuensis TNB23.</title>
        <authorList>
            <person name="Cho Y.-J."/>
            <person name="Cho A."/>
            <person name="Kim O.-S."/>
        </authorList>
    </citation>
    <scope>NUCLEOTIDE SEQUENCE [LARGE SCALE GENOMIC DNA]</scope>
    <source>
        <strain evidence="2 3">TNB23</strain>
    </source>
</reference>
<dbReference type="EMBL" id="RBEE01000009">
    <property type="protein sequence ID" value="RNL54944.1"/>
    <property type="molecule type" value="Genomic_DNA"/>
</dbReference>
<keyword evidence="1" id="KW-0472">Membrane</keyword>
<organism evidence="2 3">
    <name type="scientific">Pedobacter jejuensis</name>
    <dbReference type="NCBI Taxonomy" id="1268550"/>
    <lineage>
        <taxon>Bacteria</taxon>
        <taxon>Pseudomonadati</taxon>
        <taxon>Bacteroidota</taxon>
        <taxon>Sphingobacteriia</taxon>
        <taxon>Sphingobacteriales</taxon>
        <taxon>Sphingobacteriaceae</taxon>
        <taxon>Pedobacter</taxon>
    </lineage>
</organism>
<dbReference type="InterPro" id="IPR021215">
    <property type="entry name" value="DUF2752"/>
</dbReference>
<evidence type="ECO:0000256" key="1">
    <source>
        <dbReference type="SAM" id="Phobius"/>
    </source>
</evidence>
<evidence type="ECO:0000313" key="3">
    <source>
        <dbReference type="Proteomes" id="UP000274046"/>
    </source>
</evidence>
<dbReference type="OrthoDB" id="9815897at2"/>
<dbReference type="AlphaFoldDB" id="A0A3N0BZ50"/>
<keyword evidence="1" id="KW-0812">Transmembrane</keyword>
<dbReference type="Pfam" id="PF10825">
    <property type="entry name" value="DUF2752"/>
    <property type="match status" value="1"/>
</dbReference>
<feature type="transmembrane region" description="Helical" evidence="1">
    <location>
        <begin position="77"/>
        <end position="99"/>
    </location>
</feature>
<protein>
    <submittedName>
        <fullName evidence="2">DUF2752 domain-containing protein</fullName>
    </submittedName>
</protein>
<keyword evidence="1" id="KW-1133">Transmembrane helix</keyword>
<sequence length="108" mass="12545">MLREQKFNFFEWLNQHLLACPFKSQFGIDCPGCGFQRSAVSLIEGNFIESFKLYPATIPLVLLLVFTFIHLKVDFKFGAQLIKIVFIGIAVIILINYIYKIYNHQLIN</sequence>
<accession>A0A3N0BZ50</accession>
<dbReference type="Proteomes" id="UP000274046">
    <property type="component" value="Unassembled WGS sequence"/>
</dbReference>
<evidence type="ECO:0000313" key="2">
    <source>
        <dbReference type="EMBL" id="RNL54944.1"/>
    </source>
</evidence>
<keyword evidence="3" id="KW-1185">Reference proteome</keyword>